<evidence type="ECO:0000313" key="1">
    <source>
        <dbReference type="EMBL" id="KAB5588739.1"/>
    </source>
</evidence>
<dbReference type="InterPro" id="IPR011333">
    <property type="entry name" value="SKP1/BTB/POZ_sf"/>
</dbReference>
<evidence type="ECO:0008006" key="3">
    <source>
        <dbReference type="Google" id="ProtNLM"/>
    </source>
</evidence>
<dbReference type="Gene3D" id="3.30.710.10">
    <property type="entry name" value="Potassium Channel Kv1.1, Chain A"/>
    <property type="match status" value="1"/>
</dbReference>
<evidence type="ECO:0000313" key="2">
    <source>
        <dbReference type="Proteomes" id="UP000383932"/>
    </source>
</evidence>
<gene>
    <name evidence="1" type="ORF">CTheo_7816</name>
</gene>
<dbReference type="OrthoDB" id="3357985at2759"/>
<proteinExistence type="predicted"/>
<keyword evidence="2" id="KW-1185">Reference proteome</keyword>
<name>A0A5N5QAS5_9AGAM</name>
<dbReference type="Proteomes" id="UP000383932">
    <property type="component" value="Unassembled WGS sequence"/>
</dbReference>
<sequence>MSLMLSGDPILIANILTTLFNNEATEQGPNPPEDFVLKPCPSYFGFGNKVGDAIICTLDHAVYSVHFDILASVSPVFKSLLLPGISGNWYEINETSTIFSIFLQLAYARDVPEITSFPAFDVALEVCEKYQLRIMKRLLRGFLSDKDSHVCLEKDPLLAFGVALKHNFPQELAFASRLLIRSINLRDTQNIQLLHSSSTGARILSMIALRHSRLADLLLSNDCGIVQEDPEIVKQLTCQSCFGNCQNLNPSHRHVHWIARWTQDAYEILLYSCVTQQPKLFTVAYVLEMMTGPKWCGECRARIVANVSLYEVWMSSIRDRLEQHLVQELQI</sequence>
<comment type="caution">
    <text evidence="1">The sequence shown here is derived from an EMBL/GenBank/DDBJ whole genome shotgun (WGS) entry which is preliminary data.</text>
</comment>
<dbReference type="AlphaFoldDB" id="A0A5N5QAS5"/>
<reference evidence="1 2" key="1">
    <citation type="journal article" date="2019" name="Fungal Biol. Biotechnol.">
        <title>Draft genome sequence of fastidious pathogen Ceratobasidium theobromae, which causes vascular-streak dieback in Theobroma cacao.</title>
        <authorList>
            <person name="Ali S.S."/>
            <person name="Asman A."/>
            <person name="Shao J."/>
            <person name="Firmansyah A.P."/>
            <person name="Susilo A.W."/>
            <person name="Rosmana A."/>
            <person name="McMahon P."/>
            <person name="Junaid M."/>
            <person name="Guest D."/>
            <person name="Kheng T.Y."/>
            <person name="Meinhardt L.W."/>
            <person name="Bailey B.A."/>
        </authorList>
    </citation>
    <scope>NUCLEOTIDE SEQUENCE [LARGE SCALE GENOMIC DNA]</scope>
    <source>
        <strain evidence="1 2">CT2</strain>
    </source>
</reference>
<accession>A0A5N5QAS5</accession>
<organism evidence="1 2">
    <name type="scientific">Ceratobasidium theobromae</name>
    <dbReference type="NCBI Taxonomy" id="1582974"/>
    <lineage>
        <taxon>Eukaryota</taxon>
        <taxon>Fungi</taxon>
        <taxon>Dikarya</taxon>
        <taxon>Basidiomycota</taxon>
        <taxon>Agaricomycotina</taxon>
        <taxon>Agaricomycetes</taxon>
        <taxon>Cantharellales</taxon>
        <taxon>Ceratobasidiaceae</taxon>
        <taxon>Ceratobasidium</taxon>
    </lineage>
</organism>
<protein>
    <recommendedName>
        <fullName evidence="3">BTB domain-containing protein</fullName>
    </recommendedName>
</protein>
<dbReference type="EMBL" id="SSOP01000379">
    <property type="protein sequence ID" value="KAB5588739.1"/>
    <property type="molecule type" value="Genomic_DNA"/>
</dbReference>
<dbReference type="SUPFAM" id="SSF54695">
    <property type="entry name" value="POZ domain"/>
    <property type="match status" value="1"/>
</dbReference>